<keyword evidence="2" id="KW-1185">Reference proteome</keyword>
<evidence type="ECO:0000313" key="1">
    <source>
        <dbReference type="EMBL" id="KAI5672973.1"/>
    </source>
</evidence>
<dbReference type="Proteomes" id="UP001060085">
    <property type="component" value="Linkage Group LG03"/>
</dbReference>
<name>A0ACC0BK27_CATRO</name>
<reference evidence="2" key="1">
    <citation type="journal article" date="2023" name="Nat. Plants">
        <title>Single-cell RNA sequencing provides a high-resolution roadmap for understanding the multicellular compartmentation of specialized metabolism.</title>
        <authorList>
            <person name="Sun S."/>
            <person name="Shen X."/>
            <person name="Li Y."/>
            <person name="Li Y."/>
            <person name="Wang S."/>
            <person name="Li R."/>
            <person name="Zhang H."/>
            <person name="Shen G."/>
            <person name="Guo B."/>
            <person name="Wei J."/>
            <person name="Xu J."/>
            <person name="St-Pierre B."/>
            <person name="Chen S."/>
            <person name="Sun C."/>
        </authorList>
    </citation>
    <scope>NUCLEOTIDE SEQUENCE [LARGE SCALE GENOMIC DNA]</scope>
</reference>
<evidence type="ECO:0000313" key="2">
    <source>
        <dbReference type="Proteomes" id="UP001060085"/>
    </source>
</evidence>
<sequence>MSQMRGATNNTPQVLQKNTYLNEASAENLFGPWMLVTSGRCRNPIVRKTRFGQIYEQGSFAQKQDNGPQLDNQETSSQLVEHEEPASGPSQHHLSEAREPQRRTIQKMIQCGKGSQFQILNDDNIMGENQLVDV</sequence>
<comment type="caution">
    <text evidence="1">The sequence shown here is derived from an EMBL/GenBank/DDBJ whole genome shotgun (WGS) entry which is preliminary data.</text>
</comment>
<organism evidence="1 2">
    <name type="scientific">Catharanthus roseus</name>
    <name type="common">Madagascar periwinkle</name>
    <name type="synonym">Vinca rosea</name>
    <dbReference type="NCBI Taxonomy" id="4058"/>
    <lineage>
        <taxon>Eukaryota</taxon>
        <taxon>Viridiplantae</taxon>
        <taxon>Streptophyta</taxon>
        <taxon>Embryophyta</taxon>
        <taxon>Tracheophyta</taxon>
        <taxon>Spermatophyta</taxon>
        <taxon>Magnoliopsida</taxon>
        <taxon>eudicotyledons</taxon>
        <taxon>Gunneridae</taxon>
        <taxon>Pentapetalae</taxon>
        <taxon>asterids</taxon>
        <taxon>lamiids</taxon>
        <taxon>Gentianales</taxon>
        <taxon>Apocynaceae</taxon>
        <taxon>Rauvolfioideae</taxon>
        <taxon>Vinceae</taxon>
        <taxon>Catharanthinae</taxon>
        <taxon>Catharanthus</taxon>
    </lineage>
</organism>
<protein>
    <submittedName>
        <fullName evidence="1">Uncharacterized protein</fullName>
    </submittedName>
</protein>
<dbReference type="EMBL" id="CM044703">
    <property type="protein sequence ID" value="KAI5672973.1"/>
    <property type="molecule type" value="Genomic_DNA"/>
</dbReference>
<accession>A0ACC0BK27</accession>
<gene>
    <name evidence="1" type="ORF">M9H77_13337</name>
</gene>
<proteinExistence type="predicted"/>